<feature type="compositionally biased region" description="Low complexity" evidence="1">
    <location>
        <begin position="15"/>
        <end position="29"/>
    </location>
</feature>
<name>A0A9W9F6P9_9EURO</name>
<sequence>MKNTGTTSCPSKPASSRVSSDTTSDVGSTYSTFSAATTIKGSIMPAKTKSSSLKPKSEPKGTSSDKYLERKAVHHEALASYFSMR</sequence>
<evidence type="ECO:0000313" key="2">
    <source>
        <dbReference type="EMBL" id="KAJ5094504.1"/>
    </source>
</evidence>
<reference evidence="2" key="1">
    <citation type="submission" date="2022-11" db="EMBL/GenBank/DDBJ databases">
        <authorList>
            <person name="Petersen C."/>
        </authorList>
    </citation>
    <scope>NUCLEOTIDE SEQUENCE</scope>
    <source>
        <strain evidence="2">IBT 30069</strain>
    </source>
</reference>
<feature type="region of interest" description="Disordered" evidence="1">
    <location>
        <begin position="44"/>
        <end position="69"/>
    </location>
</feature>
<reference evidence="2" key="2">
    <citation type="journal article" date="2023" name="IMA Fungus">
        <title>Comparative genomic study of the Penicillium genus elucidates a diverse pangenome and 15 lateral gene transfer events.</title>
        <authorList>
            <person name="Petersen C."/>
            <person name="Sorensen T."/>
            <person name="Nielsen M.R."/>
            <person name="Sondergaard T.E."/>
            <person name="Sorensen J.L."/>
            <person name="Fitzpatrick D.A."/>
            <person name="Frisvad J.C."/>
            <person name="Nielsen K.L."/>
        </authorList>
    </citation>
    <scope>NUCLEOTIDE SEQUENCE</scope>
    <source>
        <strain evidence="2">IBT 30069</strain>
    </source>
</reference>
<dbReference type="AlphaFoldDB" id="A0A9W9F6P9"/>
<protein>
    <submittedName>
        <fullName evidence="2">Uncharacterized protein</fullName>
    </submittedName>
</protein>
<evidence type="ECO:0000256" key="1">
    <source>
        <dbReference type="SAM" id="MobiDB-lite"/>
    </source>
</evidence>
<feature type="compositionally biased region" description="Polar residues" evidence="1">
    <location>
        <begin position="1"/>
        <end position="14"/>
    </location>
</feature>
<dbReference type="Proteomes" id="UP001149165">
    <property type="component" value="Unassembled WGS sequence"/>
</dbReference>
<comment type="caution">
    <text evidence="2">The sequence shown here is derived from an EMBL/GenBank/DDBJ whole genome shotgun (WGS) entry which is preliminary data.</text>
</comment>
<gene>
    <name evidence="2" type="ORF">N7456_010365</name>
</gene>
<organism evidence="2 3">
    <name type="scientific">Penicillium angulare</name>
    <dbReference type="NCBI Taxonomy" id="116970"/>
    <lineage>
        <taxon>Eukaryota</taxon>
        <taxon>Fungi</taxon>
        <taxon>Dikarya</taxon>
        <taxon>Ascomycota</taxon>
        <taxon>Pezizomycotina</taxon>
        <taxon>Eurotiomycetes</taxon>
        <taxon>Eurotiomycetidae</taxon>
        <taxon>Eurotiales</taxon>
        <taxon>Aspergillaceae</taxon>
        <taxon>Penicillium</taxon>
    </lineage>
</organism>
<accession>A0A9W9F6P9</accession>
<dbReference type="EMBL" id="JAPQKH010000006">
    <property type="protein sequence ID" value="KAJ5094504.1"/>
    <property type="molecule type" value="Genomic_DNA"/>
</dbReference>
<keyword evidence="3" id="KW-1185">Reference proteome</keyword>
<proteinExistence type="predicted"/>
<feature type="compositionally biased region" description="Low complexity" evidence="1">
    <location>
        <begin position="45"/>
        <end position="54"/>
    </location>
</feature>
<feature type="region of interest" description="Disordered" evidence="1">
    <location>
        <begin position="1"/>
        <end position="29"/>
    </location>
</feature>
<evidence type="ECO:0000313" key="3">
    <source>
        <dbReference type="Proteomes" id="UP001149165"/>
    </source>
</evidence>